<evidence type="ECO:0000313" key="3">
    <source>
        <dbReference type="Proteomes" id="UP000216913"/>
    </source>
</evidence>
<feature type="coiled-coil region" evidence="1">
    <location>
        <begin position="260"/>
        <end position="287"/>
    </location>
</feature>
<dbReference type="EMBL" id="NEVP01000001">
    <property type="protein sequence ID" value="OZI54925.1"/>
    <property type="molecule type" value="Genomic_DNA"/>
</dbReference>
<dbReference type="Proteomes" id="UP000216913">
    <property type="component" value="Unassembled WGS sequence"/>
</dbReference>
<dbReference type="OrthoDB" id="9790457at2"/>
<dbReference type="CDD" id="cd02440">
    <property type="entry name" value="AdoMet_MTases"/>
    <property type="match status" value="1"/>
</dbReference>
<dbReference type="RefSeq" id="WP_094797989.1">
    <property type="nucleotide sequence ID" value="NZ_NEVP01000001.1"/>
</dbReference>
<dbReference type="PANTHER" id="PTHR43861">
    <property type="entry name" value="TRANS-ACONITATE 2-METHYLTRANSFERASE-RELATED"/>
    <property type="match status" value="1"/>
</dbReference>
<name>A0A261TZW3_9BORD</name>
<gene>
    <name evidence="2" type="ORF">CAL25_00430</name>
</gene>
<evidence type="ECO:0000256" key="1">
    <source>
        <dbReference type="SAM" id="Coils"/>
    </source>
</evidence>
<sequence length="307" mass="33573">MSTDALRYHYDFDPSGDGTAARVCRLAAAGQRVLELGCAAGAMSAVLSRHYGCEVTGVEYDAAAGALAREHCAEVLQANLDLPDWSAPLAGRRFDTVLAADVLEHLRDPRQCLARVLPLLEPDGQLVISVPNISHAGVIASLLCDDFAYRDTGLLDRTHIHFFTAHTLGQALADAGFVVESFDSVDTGPWHPEFAEYWARLPEAVREWLAQNPAGRAFQILVTARPARPAEPASDVLNPRREAQQHWLAQPLAARDDAATAQLRQALADAEAQRDDALAARRAIEQSTFWRITSPLRRLLSLLRARS</sequence>
<organism evidence="2 3">
    <name type="scientific">Bordetella genomosp. 5</name>
    <dbReference type="NCBI Taxonomy" id="1395608"/>
    <lineage>
        <taxon>Bacteria</taxon>
        <taxon>Pseudomonadati</taxon>
        <taxon>Pseudomonadota</taxon>
        <taxon>Betaproteobacteria</taxon>
        <taxon>Burkholderiales</taxon>
        <taxon>Alcaligenaceae</taxon>
        <taxon>Bordetella</taxon>
    </lineage>
</organism>
<dbReference type="AlphaFoldDB" id="A0A261TZW3"/>
<accession>A0A261TZW3</accession>
<keyword evidence="3" id="KW-1185">Reference proteome</keyword>
<proteinExistence type="predicted"/>
<protein>
    <recommendedName>
        <fullName evidence="4">Methyltransferase type 12</fullName>
    </recommendedName>
</protein>
<evidence type="ECO:0008006" key="4">
    <source>
        <dbReference type="Google" id="ProtNLM"/>
    </source>
</evidence>
<dbReference type="InterPro" id="IPR029063">
    <property type="entry name" value="SAM-dependent_MTases_sf"/>
</dbReference>
<dbReference type="SUPFAM" id="SSF53335">
    <property type="entry name" value="S-adenosyl-L-methionine-dependent methyltransferases"/>
    <property type="match status" value="1"/>
</dbReference>
<evidence type="ECO:0000313" key="2">
    <source>
        <dbReference type="EMBL" id="OZI54925.1"/>
    </source>
</evidence>
<keyword evidence="1" id="KW-0175">Coiled coil</keyword>
<dbReference type="Pfam" id="PF13489">
    <property type="entry name" value="Methyltransf_23"/>
    <property type="match status" value="1"/>
</dbReference>
<dbReference type="Gene3D" id="3.40.50.150">
    <property type="entry name" value="Vaccinia Virus protein VP39"/>
    <property type="match status" value="1"/>
</dbReference>
<reference evidence="2 3" key="1">
    <citation type="submission" date="2017-05" db="EMBL/GenBank/DDBJ databases">
        <title>Complete and WGS of Bordetella genogroups.</title>
        <authorList>
            <person name="Spilker T."/>
            <person name="LiPuma J."/>
        </authorList>
    </citation>
    <scope>NUCLEOTIDE SEQUENCE [LARGE SCALE GENOMIC DNA]</scope>
    <source>
        <strain evidence="2 3">AU10456</strain>
    </source>
</reference>
<comment type="caution">
    <text evidence="2">The sequence shown here is derived from an EMBL/GenBank/DDBJ whole genome shotgun (WGS) entry which is preliminary data.</text>
</comment>